<feature type="signal peptide" evidence="1">
    <location>
        <begin position="1"/>
        <end position="20"/>
    </location>
</feature>
<dbReference type="SUPFAM" id="SSF56935">
    <property type="entry name" value="Porins"/>
    <property type="match status" value="1"/>
</dbReference>
<accession>A0A552X581</accession>
<dbReference type="RefSeq" id="WP_143234852.1">
    <property type="nucleotide sequence ID" value="NZ_VJWL01000001.1"/>
</dbReference>
<organism evidence="2 3">
    <name type="scientific">Aliidiomarina halalkaliphila</name>
    <dbReference type="NCBI Taxonomy" id="2593535"/>
    <lineage>
        <taxon>Bacteria</taxon>
        <taxon>Pseudomonadati</taxon>
        <taxon>Pseudomonadota</taxon>
        <taxon>Gammaproteobacteria</taxon>
        <taxon>Alteromonadales</taxon>
        <taxon>Idiomarinaceae</taxon>
        <taxon>Aliidiomarina</taxon>
    </lineage>
</organism>
<sequence length="193" mass="20995">MKKFAVSLVSSALLSSVVFAANANAEEASVAPSFNYLSAGYSEMEHSSSDATFSGMRAQFSRSITDVVFVRGGYESVSRDGATYEESEFSLGARFAVDERSSVYAGAGFLNAYSTDAAGSNLDHLYFTGVAVRPSEDVELRVELQRARVYREHQTRAEIGARYFVSPKFSVDASYGFTNSNTDAVRLGVSFHF</sequence>
<comment type="caution">
    <text evidence="2">The sequence shown here is derived from an EMBL/GenBank/DDBJ whole genome shotgun (WGS) entry which is preliminary data.</text>
</comment>
<dbReference type="Proteomes" id="UP000320359">
    <property type="component" value="Unassembled WGS sequence"/>
</dbReference>
<dbReference type="Gene3D" id="2.40.160.20">
    <property type="match status" value="1"/>
</dbReference>
<dbReference type="OrthoDB" id="7059177at2"/>
<dbReference type="AlphaFoldDB" id="A0A552X581"/>
<evidence type="ECO:0008006" key="4">
    <source>
        <dbReference type="Google" id="ProtNLM"/>
    </source>
</evidence>
<keyword evidence="3" id="KW-1185">Reference proteome</keyword>
<protein>
    <recommendedName>
        <fullName evidence="4">Outer membrane protein beta-barrel domain-containing protein</fullName>
    </recommendedName>
</protein>
<name>A0A552X581_9GAMM</name>
<evidence type="ECO:0000256" key="1">
    <source>
        <dbReference type="SAM" id="SignalP"/>
    </source>
</evidence>
<dbReference type="EMBL" id="VJWL01000001">
    <property type="protein sequence ID" value="TRW50158.1"/>
    <property type="molecule type" value="Genomic_DNA"/>
</dbReference>
<feature type="chain" id="PRO_5022159660" description="Outer membrane protein beta-barrel domain-containing protein" evidence="1">
    <location>
        <begin position="21"/>
        <end position="193"/>
    </location>
</feature>
<reference evidence="2 3" key="1">
    <citation type="submission" date="2019-07" db="EMBL/GenBank/DDBJ databases">
        <authorList>
            <person name="Yang M."/>
            <person name="Zhao D."/>
            <person name="Xiang H."/>
        </authorList>
    </citation>
    <scope>NUCLEOTIDE SEQUENCE [LARGE SCALE GENOMIC DNA]</scope>
    <source>
        <strain evidence="2 3">IM1326</strain>
    </source>
</reference>
<proteinExistence type="predicted"/>
<keyword evidence="1" id="KW-0732">Signal</keyword>
<gene>
    <name evidence="2" type="ORF">FM042_04810</name>
</gene>
<evidence type="ECO:0000313" key="3">
    <source>
        <dbReference type="Proteomes" id="UP000320359"/>
    </source>
</evidence>
<evidence type="ECO:0000313" key="2">
    <source>
        <dbReference type="EMBL" id="TRW50158.1"/>
    </source>
</evidence>